<reference evidence="1 2" key="1">
    <citation type="submission" date="2016-01" db="EMBL/GenBank/DDBJ databases">
        <title>Genome Sequences of Twelve Sporeforming Bacillus Species Isolated from Foods.</title>
        <authorList>
            <person name="Berendsen E.M."/>
            <person name="Wells-Bennik M.H."/>
            <person name="Krawcyk A.O."/>
            <person name="De Jong A."/>
            <person name="Holsappel S."/>
            <person name="Eijlander R.T."/>
            <person name="Kuipers O.P."/>
        </authorList>
    </citation>
    <scope>NUCLEOTIDE SEQUENCE [LARGE SCALE GENOMIC DNA]</scope>
    <source>
        <strain evidence="1 2">B4102</strain>
    </source>
</reference>
<organism evidence="1 2">
    <name type="scientific">Heyndrickxia sporothermodurans</name>
    <dbReference type="NCBI Taxonomy" id="46224"/>
    <lineage>
        <taxon>Bacteria</taxon>
        <taxon>Bacillati</taxon>
        <taxon>Bacillota</taxon>
        <taxon>Bacilli</taxon>
        <taxon>Bacillales</taxon>
        <taxon>Bacillaceae</taxon>
        <taxon>Heyndrickxia</taxon>
    </lineage>
</organism>
<accession>A0A150L9D7</accession>
<evidence type="ECO:0000313" key="2">
    <source>
        <dbReference type="Proteomes" id="UP000075666"/>
    </source>
</evidence>
<gene>
    <name evidence="1" type="ORF">B4102_0686</name>
</gene>
<keyword evidence="2" id="KW-1185">Reference proteome</keyword>
<dbReference type="PATRIC" id="fig|46224.3.peg.2178"/>
<comment type="caution">
    <text evidence="1">The sequence shown here is derived from an EMBL/GenBank/DDBJ whole genome shotgun (WGS) entry which is preliminary data.</text>
</comment>
<sequence length="43" mass="4828">MALLLRLSFLIQLLLLPTKTFPKSDYPYLVFHSIAANDGGFVC</sequence>
<evidence type="ECO:0000313" key="1">
    <source>
        <dbReference type="EMBL" id="KYD08606.1"/>
    </source>
</evidence>
<proteinExistence type="predicted"/>
<name>A0A150L9D7_9BACI</name>
<dbReference type="STRING" id="46224.B4102_0686"/>
<dbReference type="EMBL" id="LQYN01000029">
    <property type="protein sequence ID" value="KYD08606.1"/>
    <property type="molecule type" value="Genomic_DNA"/>
</dbReference>
<dbReference type="Proteomes" id="UP000075666">
    <property type="component" value="Unassembled WGS sequence"/>
</dbReference>
<protein>
    <submittedName>
        <fullName evidence="1">Uncharacterized protein</fullName>
    </submittedName>
</protein>
<dbReference type="AlphaFoldDB" id="A0A150L9D7"/>